<reference evidence="2 3" key="1">
    <citation type="journal article" date="2016" name="Genome Biol. Evol.">
        <title>Divergent and convergent evolution of fungal pathogenicity.</title>
        <authorList>
            <person name="Shang Y."/>
            <person name="Xiao G."/>
            <person name="Zheng P."/>
            <person name="Cen K."/>
            <person name="Zhan S."/>
            <person name="Wang C."/>
        </authorList>
    </citation>
    <scope>NUCLEOTIDE SEQUENCE [LARGE SCALE GENOMIC DNA]</scope>
    <source>
        <strain evidence="2 3">RCEF 1005</strain>
    </source>
</reference>
<organism evidence="2 3">
    <name type="scientific">Akanthomyces lecanii RCEF 1005</name>
    <dbReference type="NCBI Taxonomy" id="1081108"/>
    <lineage>
        <taxon>Eukaryota</taxon>
        <taxon>Fungi</taxon>
        <taxon>Dikarya</taxon>
        <taxon>Ascomycota</taxon>
        <taxon>Pezizomycotina</taxon>
        <taxon>Sordariomycetes</taxon>
        <taxon>Hypocreomycetidae</taxon>
        <taxon>Hypocreales</taxon>
        <taxon>Cordycipitaceae</taxon>
        <taxon>Akanthomyces</taxon>
        <taxon>Cordyceps confragosa</taxon>
    </lineage>
</organism>
<feature type="compositionally biased region" description="Basic residues" evidence="1">
    <location>
        <begin position="220"/>
        <end position="231"/>
    </location>
</feature>
<dbReference type="EMBL" id="AZHF01000003">
    <property type="protein sequence ID" value="OAA77971.1"/>
    <property type="molecule type" value="Genomic_DNA"/>
</dbReference>
<accession>A0A168HMF4</accession>
<feature type="compositionally biased region" description="Basic and acidic residues" evidence="1">
    <location>
        <begin position="388"/>
        <end position="400"/>
    </location>
</feature>
<comment type="caution">
    <text evidence="2">The sequence shown here is derived from an EMBL/GenBank/DDBJ whole genome shotgun (WGS) entry which is preliminary data.</text>
</comment>
<sequence length="407" mass="44008">MSPSPSSTVILLNSASTVLLLGTVNAFLLSFLAGRSTVNTPSVLWTVNAHFLRARHCGFLFRTAIASGLRSTAYGLFLLSADTVSQPIDSYTPTPSTYSSCLLPARSSHVQAFPPAISELIHFFTARQPGEVPLPPSPPPSSHPSATFRGNLPHNYSNLPKIGPNPAAPAACRAHRCKLHGVEARERLAAEQLARGLSPLPPAPASASASAPAPAPAHEWRRRSSQHRRFRPPSTSAVRRHQDALTAHQTAAHVSEQKLPDYKTPVYVLDSVPVGLPPPPPPPGRTEKYLYPILWVPGREAHMQPFYKSKEVSGLFGRGGLLKRPPLATPMIKTGYWRPARFGGVDCYCWCNVVGEREVSSEAEAEAEAAEPSDDPEEPSTQDGEEVKEDKKGKGEEKCKYTGCVSP</sequence>
<proteinExistence type="predicted"/>
<name>A0A168HMF4_CORDF</name>
<keyword evidence="3" id="KW-1185">Reference proteome</keyword>
<feature type="region of interest" description="Disordered" evidence="1">
    <location>
        <begin position="362"/>
        <end position="407"/>
    </location>
</feature>
<evidence type="ECO:0000256" key="1">
    <source>
        <dbReference type="SAM" id="MobiDB-lite"/>
    </source>
</evidence>
<evidence type="ECO:0000313" key="2">
    <source>
        <dbReference type="EMBL" id="OAA77971.1"/>
    </source>
</evidence>
<dbReference type="AlphaFoldDB" id="A0A168HMF4"/>
<protein>
    <submittedName>
        <fullName evidence="2">Uncharacterized protein</fullName>
    </submittedName>
</protein>
<dbReference type="Proteomes" id="UP000076881">
    <property type="component" value="Unassembled WGS sequence"/>
</dbReference>
<feature type="compositionally biased region" description="Acidic residues" evidence="1">
    <location>
        <begin position="362"/>
        <end position="387"/>
    </location>
</feature>
<feature type="region of interest" description="Disordered" evidence="1">
    <location>
        <begin position="197"/>
        <end position="253"/>
    </location>
</feature>
<feature type="compositionally biased region" description="Pro residues" evidence="1">
    <location>
        <begin position="132"/>
        <end position="142"/>
    </location>
</feature>
<evidence type="ECO:0000313" key="3">
    <source>
        <dbReference type="Proteomes" id="UP000076881"/>
    </source>
</evidence>
<gene>
    <name evidence="2" type="ORF">LEL_04794</name>
</gene>
<feature type="region of interest" description="Disordered" evidence="1">
    <location>
        <begin position="129"/>
        <end position="155"/>
    </location>
</feature>